<dbReference type="InterPro" id="IPR017452">
    <property type="entry name" value="GPCR_Rhodpsn_7TM"/>
</dbReference>
<evidence type="ECO:0000259" key="12">
    <source>
        <dbReference type="PROSITE" id="PS50262"/>
    </source>
</evidence>
<feature type="transmembrane region" description="Helical" evidence="11">
    <location>
        <begin position="278"/>
        <end position="298"/>
    </location>
</feature>
<dbReference type="Gene3D" id="1.20.1070.10">
    <property type="entry name" value="Rhodopsin 7-helix transmembrane proteins"/>
    <property type="match status" value="1"/>
</dbReference>
<evidence type="ECO:0000256" key="8">
    <source>
        <dbReference type="ARBA" id="ARBA00023180"/>
    </source>
</evidence>
<dbReference type="PROSITE" id="PS50262">
    <property type="entry name" value="G_PROTEIN_RECEP_F1_2"/>
    <property type="match status" value="1"/>
</dbReference>
<feature type="transmembrane region" description="Helical" evidence="11">
    <location>
        <begin position="318"/>
        <end position="335"/>
    </location>
</feature>
<evidence type="ECO:0000256" key="6">
    <source>
        <dbReference type="ARBA" id="ARBA00023136"/>
    </source>
</evidence>
<dbReference type="GO" id="GO:0007204">
    <property type="term" value="P:positive regulation of cytosolic calcium ion concentration"/>
    <property type="evidence" value="ECO:0007669"/>
    <property type="project" value="TreeGrafter"/>
</dbReference>
<dbReference type="AlphaFoldDB" id="A0A9Q1BV99"/>
<gene>
    <name evidence="13" type="ORF">HOLleu_23445</name>
</gene>
<dbReference type="PANTHER" id="PTHR11866">
    <property type="entry name" value="G-PROTEIN COUPLED RECEPTOR FAMILY 1 MEMBER"/>
    <property type="match status" value="1"/>
</dbReference>
<dbReference type="CDD" id="cd00637">
    <property type="entry name" value="7tm_classA_rhodopsin-like"/>
    <property type="match status" value="1"/>
</dbReference>
<dbReference type="OrthoDB" id="5959154at2759"/>
<evidence type="ECO:0000256" key="10">
    <source>
        <dbReference type="RuleBase" id="RU000688"/>
    </source>
</evidence>
<dbReference type="SUPFAM" id="SSF81321">
    <property type="entry name" value="Family A G protein-coupled receptor-like"/>
    <property type="match status" value="1"/>
</dbReference>
<keyword evidence="5 10" id="KW-0297">G-protein coupled receptor</keyword>
<keyword evidence="8" id="KW-0325">Glycoprotein</keyword>
<evidence type="ECO:0000256" key="9">
    <source>
        <dbReference type="ARBA" id="ARBA00023224"/>
    </source>
</evidence>
<evidence type="ECO:0000256" key="5">
    <source>
        <dbReference type="ARBA" id="ARBA00023040"/>
    </source>
</evidence>
<feature type="domain" description="G-protein coupled receptors family 1 profile" evidence="12">
    <location>
        <begin position="49"/>
        <end position="332"/>
    </location>
</feature>
<comment type="caution">
    <text evidence="13">The sequence shown here is derived from an EMBL/GenBank/DDBJ whole genome shotgun (WGS) entry which is preliminary data.</text>
</comment>
<keyword evidence="3 10" id="KW-0812">Transmembrane</keyword>
<evidence type="ECO:0000313" key="13">
    <source>
        <dbReference type="EMBL" id="KAJ8033264.1"/>
    </source>
</evidence>
<evidence type="ECO:0000256" key="1">
    <source>
        <dbReference type="ARBA" id="ARBA00004651"/>
    </source>
</evidence>
<evidence type="ECO:0000256" key="7">
    <source>
        <dbReference type="ARBA" id="ARBA00023170"/>
    </source>
</evidence>
<feature type="transmembrane region" description="Helical" evidence="11">
    <location>
        <begin position="30"/>
        <end position="55"/>
    </location>
</feature>
<dbReference type="GO" id="GO:0004930">
    <property type="term" value="F:G protein-coupled receptor activity"/>
    <property type="evidence" value="ECO:0007669"/>
    <property type="project" value="UniProtKB-KW"/>
</dbReference>
<evidence type="ECO:0000313" key="14">
    <source>
        <dbReference type="Proteomes" id="UP001152320"/>
    </source>
</evidence>
<dbReference type="EMBL" id="JAIZAY010000011">
    <property type="protein sequence ID" value="KAJ8033264.1"/>
    <property type="molecule type" value="Genomic_DNA"/>
</dbReference>
<keyword evidence="7 10" id="KW-0675">Receptor</keyword>
<dbReference type="GO" id="GO:0007189">
    <property type="term" value="P:adenylate cyclase-activating G protein-coupled receptor signaling pathway"/>
    <property type="evidence" value="ECO:0007669"/>
    <property type="project" value="TreeGrafter"/>
</dbReference>
<feature type="transmembrane region" description="Helical" evidence="11">
    <location>
        <begin position="75"/>
        <end position="93"/>
    </location>
</feature>
<dbReference type="PROSITE" id="PS00237">
    <property type="entry name" value="G_PROTEIN_RECEP_F1_1"/>
    <property type="match status" value="1"/>
</dbReference>
<evidence type="ECO:0000256" key="4">
    <source>
        <dbReference type="ARBA" id="ARBA00022989"/>
    </source>
</evidence>
<dbReference type="Pfam" id="PF00001">
    <property type="entry name" value="7tm_1"/>
    <property type="match status" value="1"/>
</dbReference>
<evidence type="ECO:0000256" key="11">
    <source>
        <dbReference type="SAM" id="Phobius"/>
    </source>
</evidence>
<accession>A0A9Q1BV99</accession>
<protein>
    <submittedName>
        <fullName evidence="13">Prostacyclin receptor</fullName>
    </submittedName>
</protein>
<keyword evidence="9 10" id="KW-0807">Transducer</keyword>
<organism evidence="13 14">
    <name type="scientific">Holothuria leucospilota</name>
    <name type="common">Black long sea cucumber</name>
    <name type="synonym">Mertensiothuria leucospilota</name>
    <dbReference type="NCBI Taxonomy" id="206669"/>
    <lineage>
        <taxon>Eukaryota</taxon>
        <taxon>Metazoa</taxon>
        <taxon>Echinodermata</taxon>
        <taxon>Eleutherozoa</taxon>
        <taxon>Echinozoa</taxon>
        <taxon>Holothuroidea</taxon>
        <taxon>Aspidochirotacea</taxon>
        <taxon>Aspidochirotida</taxon>
        <taxon>Holothuriidae</taxon>
        <taxon>Holothuria</taxon>
    </lineage>
</organism>
<proteinExistence type="inferred from homology"/>
<sequence>MAYMNATTNPINTIFLSASMESEVEATSSIFRYISILVLTLLLTIGLVAHTLAILATWKADKVKMEDSRHSLPSFLLTCLLRIDMLAVIFFFVRGFLNVVPLFRQHFLWCDLIISTNIFFTWSSGLANCLMCAERSASLIAPFIHRRYATLKKAKVTLFVLQVFAFTVCLLPLFGFGTYKVYIEEDMIYDCVSPGEPEAIKSNKYHLYLTIIFFLVGFSIITCILVCNVIIVYFIFHLKNKISHLNISTVPTTSSNVRDIHQSSQGPTTRKSSSETRFALIMILVSIAYMISWLPLYLERALVAFSVEQSDESKSVGIWIHVFNYVITPVIFVFFKKRNRAGLRLVCVDFCCCCCQGYRRRVKARINISQFGSGKSSSGGENMAILTAVHHTKPCINWSQKTP</sequence>
<reference evidence="13" key="1">
    <citation type="submission" date="2021-10" db="EMBL/GenBank/DDBJ databases">
        <title>Tropical sea cucumber genome reveals ecological adaptation and Cuvierian tubules defense mechanism.</title>
        <authorList>
            <person name="Chen T."/>
        </authorList>
    </citation>
    <scope>NUCLEOTIDE SEQUENCE</scope>
    <source>
        <strain evidence="13">Nanhai2018</strain>
        <tissue evidence="13">Muscle</tissue>
    </source>
</reference>
<dbReference type="Proteomes" id="UP001152320">
    <property type="component" value="Chromosome 11"/>
</dbReference>
<dbReference type="InterPro" id="IPR008365">
    <property type="entry name" value="Prostanoid_rcpt"/>
</dbReference>
<evidence type="ECO:0000256" key="3">
    <source>
        <dbReference type="ARBA" id="ARBA00022692"/>
    </source>
</evidence>
<feature type="transmembrane region" description="Helical" evidence="11">
    <location>
        <begin position="113"/>
        <end position="133"/>
    </location>
</feature>
<dbReference type="PANTHER" id="PTHR11866:SF16">
    <property type="entry name" value="PROSTAGLANDIN E2 RECEPTOR EP4 SUBTYPE-LIKE PROTEIN"/>
    <property type="match status" value="1"/>
</dbReference>
<feature type="transmembrane region" description="Helical" evidence="11">
    <location>
        <begin position="207"/>
        <end position="236"/>
    </location>
</feature>
<comment type="subcellular location">
    <subcellularLocation>
        <location evidence="1">Cell membrane</location>
        <topology evidence="1">Multi-pass membrane protein</topology>
    </subcellularLocation>
</comment>
<dbReference type="PRINTS" id="PR00237">
    <property type="entry name" value="GPCRRHODOPSN"/>
</dbReference>
<keyword evidence="6 11" id="KW-0472">Membrane</keyword>
<name>A0A9Q1BV99_HOLLE</name>
<keyword evidence="14" id="KW-1185">Reference proteome</keyword>
<dbReference type="GO" id="GO:0005886">
    <property type="term" value="C:plasma membrane"/>
    <property type="evidence" value="ECO:0007669"/>
    <property type="project" value="UniProtKB-SubCell"/>
</dbReference>
<keyword evidence="4 11" id="KW-1133">Transmembrane helix</keyword>
<keyword evidence="2" id="KW-1003">Cell membrane</keyword>
<feature type="transmembrane region" description="Helical" evidence="11">
    <location>
        <begin position="154"/>
        <end position="177"/>
    </location>
</feature>
<evidence type="ECO:0000256" key="2">
    <source>
        <dbReference type="ARBA" id="ARBA00022475"/>
    </source>
</evidence>
<dbReference type="InterPro" id="IPR000276">
    <property type="entry name" value="GPCR_Rhodpsn"/>
</dbReference>
<comment type="similarity">
    <text evidence="10">Belongs to the G-protein coupled receptor 1 family.</text>
</comment>